<dbReference type="PROSITE" id="PS51898">
    <property type="entry name" value="TYR_RECOMBINASE"/>
    <property type="match status" value="1"/>
</dbReference>
<dbReference type="InterPro" id="IPR028259">
    <property type="entry name" value="AP2-like_int_N"/>
</dbReference>
<reference evidence="8 9" key="1">
    <citation type="submission" date="2017-04" db="EMBL/GenBank/DDBJ databases">
        <title>Bacillus krulwichiae AM31D Genome sequencing and assembly.</title>
        <authorList>
            <person name="Krulwich T.A."/>
            <person name="Anastor L."/>
            <person name="Ehrlich R."/>
            <person name="Ehrlich G.D."/>
            <person name="Janto B."/>
        </authorList>
    </citation>
    <scope>NUCLEOTIDE SEQUENCE [LARGE SCALE GENOMIC DNA]</scope>
    <source>
        <strain evidence="8 9">AM31D</strain>
    </source>
</reference>
<dbReference type="CDD" id="cd01189">
    <property type="entry name" value="INT_ICEBs1_C_like"/>
    <property type="match status" value="1"/>
</dbReference>
<dbReference type="STRING" id="199441.BkAM31D_02120"/>
<dbReference type="PANTHER" id="PTHR30629">
    <property type="entry name" value="PROPHAGE INTEGRASE"/>
    <property type="match status" value="1"/>
</dbReference>
<evidence type="ECO:0000256" key="5">
    <source>
        <dbReference type="PROSITE-ProRule" id="PRU01248"/>
    </source>
</evidence>
<evidence type="ECO:0000256" key="2">
    <source>
        <dbReference type="ARBA" id="ARBA00022908"/>
    </source>
</evidence>
<dbReference type="Gene3D" id="1.10.150.130">
    <property type="match status" value="1"/>
</dbReference>
<evidence type="ECO:0000256" key="4">
    <source>
        <dbReference type="ARBA" id="ARBA00023172"/>
    </source>
</evidence>
<dbReference type="GO" id="GO:0015074">
    <property type="term" value="P:DNA integration"/>
    <property type="evidence" value="ECO:0007669"/>
    <property type="project" value="UniProtKB-KW"/>
</dbReference>
<keyword evidence="2" id="KW-0229">DNA integration</keyword>
<dbReference type="GO" id="GO:0006310">
    <property type="term" value="P:DNA recombination"/>
    <property type="evidence" value="ECO:0007669"/>
    <property type="project" value="UniProtKB-KW"/>
</dbReference>
<dbReference type="AlphaFoldDB" id="A0A1Y9THJ6"/>
<keyword evidence="9" id="KW-1185">Reference proteome</keyword>
<dbReference type="InterPro" id="IPR010998">
    <property type="entry name" value="Integrase_recombinase_N"/>
</dbReference>
<dbReference type="Proteomes" id="UP000193006">
    <property type="component" value="Chromosome"/>
</dbReference>
<dbReference type="InterPro" id="IPR050808">
    <property type="entry name" value="Phage_Integrase"/>
</dbReference>
<evidence type="ECO:0000256" key="1">
    <source>
        <dbReference type="ARBA" id="ARBA00008857"/>
    </source>
</evidence>
<dbReference type="EMBL" id="CP020814">
    <property type="protein sequence ID" value="ARK28737.1"/>
    <property type="molecule type" value="Genomic_DNA"/>
</dbReference>
<accession>A0A1Y9THJ6</accession>
<gene>
    <name evidence="8" type="ORF">BkAM31D_02120</name>
</gene>
<organism evidence="8 9">
    <name type="scientific">Halalkalibacter krulwichiae</name>
    <dbReference type="NCBI Taxonomy" id="199441"/>
    <lineage>
        <taxon>Bacteria</taxon>
        <taxon>Bacillati</taxon>
        <taxon>Bacillota</taxon>
        <taxon>Bacilli</taxon>
        <taxon>Bacillales</taxon>
        <taxon>Bacillaceae</taxon>
        <taxon>Halalkalibacter</taxon>
    </lineage>
</organism>
<proteinExistence type="inferred from homology"/>
<evidence type="ECO:0000313" key="9">
    <source>
        <dbReference type="Proteomes" id="UP000193006"/>
    </source>
</evidence>
<sequence length="376" mass="43784">MKGYFRKRGDKWSFTVDVGKDPSTGKRIQKTRSGFKTKKEAQAKANELIHQFNQGVTFESKDVLISDFMDHWLNSVAKHRVKDSTFVNYKRAVVKRIVPRFGKIKLTELKLHHGQEYVNELIEDGLSERYIEYVFTVFGSAMKYALKSNLVLKHPFDYLELPRPRRKTMNTWSPSELKKFVLFAKMENPFYYIPLLLAAHTGMRRSEFLGLKWEDIDFERNKITVNRAIIYNEEKKQFTFSDLKTNSSYRQISIDDNLISELRKHLVKQKEMKLLMGGGYDDWGLVSCREDGKPIYGRQLAHVMDRVAKKAELPKIRIHDLRHTHATVLLKYGVNPKVVAERLGHSSIKMTLDVYSHVTNDMQEDTAKIIGNALSF</sequence>
<comment type="similarity">
    <text evidence="1">Belongs to the 'phage' integrase family.</text>
</comment>
<dbReference type="Pfam" id="PF14657">
    <property type="entry name" value="Arm-DNA-bind_4"/>
    <property type="match status" value="1"/>
</dbReference>
<dbReference type="InterPro" id="IPR013762">
    <property type="entry name" value="Integrase-like_cat_sf"/>
</dbReference>
<protein>
    <submittedName>
        <fullName evidence="8">Transposase from transposon Tn916</fullName>
    </submittedName>
</protein>
<dbReference type="PANTHER" id="PTHR30629:SF2">
    <property type="entry name" value="PROPHAGE INTEGRASE INTS-RELATED"/>
    <property type="match status" value="1"/>
</dbReference>
<dbReference type="GO" id="GO:0003677">
    <property type="term" value="F:DNA binding"/>
    <property type="evidence" value="ECO:0007669"/>
    <property type="project" value="UniProtKB-UniRule"/>
</dbReference>
<dbReference type="InterPro" id="IPR011010">
    <property type="entry name" value="DNA_brk_join_enz"/>
</dbReference>
<dbReference type="Gene3D" id="1.10.443.10">
    <property type="entry name" value="Intergrase catalytic core"/>
    <property type="match status" value="1"/>
</dbReference>
<dbReference type="Pfam" id="PF14659">
    <property type="entry name" value="Phage_int_SAM_3"/>
    <property type="match status" value="1"/>
</dbReference>
<evidence type="ECO:0000256" key="3">
    <source>
        <dbReference type="ARBA" id="ARBA00023125"/>
    </source>
</evidence>
<dbReference type="InterPro" id="IPR004107">
    <property type="entry name" value="Integrase_SAM-like_N"/>
</dbReference>
<keyword evidence="3 5" id="KW-0238">DNA-binding</keyword>
<dbReference type="SUPFAM" id="SSF56349">
    <property type="entry name" value="DNA breaking-rejoining enzymes"/>
    <property type="match status" value="1"/>
</dbReference>
<evidence type="ECO:0000313" key="8">
    <source>
        <dbReference type="EMBL" id="ARK28737.1"/>
    </source>
</evidence>
<feature type="domain" description="Core-binding (CB)" evidence="7">
    <location>
        <begin position="59"/>
        <end position="146"/>
    </location>
</feature>
<dbReference type="Pfam" id="PF00589">
    <property type="entry name" value="Phage_integrase"/>
    <property type="match status" value="1"/>
</dbReference>
<dbReference type="RefSeq" id="WP_066158454.1">
    <property type="nucleotide sequence ID" value="NZ_CP020814.1"/>
</dbReference>
<keyword evidence="4" id="KW-0233">DNA recombination</keyword>
<dbReference type="InterPro" id="IPR002104">
    <property type="entry name" value="Integrase_catalytic"/>
</dbReference>
<dbReference type="InterPro" id="IPR044068">
    <property type="entry name" value="CB"/>
</dbReference>
<evidence type="ECO:0000259" key="7">
    <source>
        <dbReference type="PROSITE" id="PS51900"/>
    </source>
</evidence>
<name>A0A1Y9THJ6_9BACI</name>
<dbReference type="PROSITE" id="PS51900">
    <property type="entry name" value="CB"/>
    <property type="match status" value="1"/>
</dbReference>
<feature type="domain" description="Tyr recombinase" evidence="6">
    <location>
        <begin position="167"/>
        <end position="368"/>
    </location>
</feature>
<dbReference type="KEGG" id="bkw:BkAM31D_02120"/>
<evidence type="ECO:0000259" key="6">
    <source>
        <dbReference type="PROSITE" id="PS51898"/>
    </source>
</evidence>